<feature type="compositionally biased region" description="Polar residues" evidence="1">
    <location>
        <begin position="93"/>
        <end position="103"/>
    </location>
</feature>
<keyword evidence="3" id="KW-1185">Reference proteome</keyword>
<comment type="caution">
    <text evidence="2">The sequence shown here is derived from an EMBL/GenBank/DDBJ whole genome shotgun (WGS) entry which is preliminary data.</text>
</comment>
<gene>
    <name evidence="2" type="ORF">N7469_002807</name>
</gene>
<organism evidence="2 3">
    <name type="scientific">Penicillium citrinum</name>
    <dbReference type="NCBI Taxonomy" id="5077"/>
    <lineage>
        <taxon>Eukaryota</taxon>
        <taxon>Fungi</taxon>
        <taxon>Dikarya</taxon>
        <taxon>Ascomycota</taxon>
        <taxon>Pezizomycotina</taxon>
        <taxon>Eurotiomycetes</taxon>
        <taxon>Eurotiomycetidae</taxon>
        <taxon>Eurotiales</taxon>
        <taxon>Aspergillaceae</taxon>
        <taxon>Penicillium</taxon>
    </lineage>
</organism>
<feature type="compositionally biased region" description="Polar residues" evidence="1">
    <location>
        <begin position="61"/>
        <end position="80"/>
    </location>
</feature>
<evidence type="ECO:0000256" key="1">
    <source>
        <dbReference type="SAM" id="MobiDB-lite"/>
    </source>
</evidence>
<dbReference type="GeneID" id="81380894"/>
<evidence type="ECO:0000313" key="2">
    <source>
        <dbReference type="EMBL" id="KAJ5241216.1"/>
    </source>
</evidence>
<dbReference type="Proteomes" id="UP001147733">
    <property type="component" value="Unassembled WGS sequence"/>
</dbReference>
<evidence type="ECO:0000313" key="3">
    <source>
        <dbReference type="Proteomes" id="UP001147733"/>
    </source>
</evidence>
<name>A0A9W9PB09_PENCI</name>
<proteinExistence type="predicted"/>
<dbReference type="EMBL" id="JAPQKT010000002">
    <property type="protein sequence ID" value="KAJ5241216.1"/>
    <property type="molecule type" value="Genomic_DNA"/>
</dbReference>
<reference evidence="2" key="2">
    <citation type="journal article" date="2023" name="IMA Fungus">
        <title>Comparative genomic study of the Penicillium genus elucidates a diverse pangenome and 15 lateral gene transfer events.</title>
        <authorList>
            <person name="Petersen C."/>
            <person name="Sorensen T."/>
            <person name="Nielsen M.R."/>
            <person name="Sondergaard T.E."/>
            <person name="Sorensen J.L."/>
            <person name="Fitzpatrick D.A."/>
            <person name="Frisvad J.C."/>
            <person name="Nielsen K.L."/>
        </authorList>
    </citation>
    <scope>NUCLEOTIDE SEQUENCE</scope>
    <source>
        <strain evidence="2">IBT 23319</strain>
    </source>
</reference>
<dbReference type="AlphaFoldDB" id="A0A9W9PB09"/>
<feature type="compositionally biased region" description="Basic and acidic residues" evidence="1">
    <location>
        <begin position="37"/>
        <end position="47"/>
    </location>
</feature>
<dbReference type="RefSeq" id="XP_056504221.1">
    <property type="nucleotide sequence ID" value="XM_056641727.1"/>
</dbReference>
<accession>A0A9W9PB09</accession>
<protein>
    <submittedName>
        <fullName evidence="2">Uncharacterized protein</fullName>
    </submittedName>
</protein>
<feature type="region of interest" description="Disordered" evidence="1">
    <location>
        <begin position="12"/>
        <end position="133"/>
    </location>
</feature>
<reference evidence="2" key="1">
    <citation type="submission" date="2022-11" db="EMBL/GenBank/DDBJ databases">
        <authorList>
            <person name="Petersen C."/>
        </authorList>
    </citation>
    <scope>NUCLEOTIDE SEQUENCE</scope>
    <source>
        <strain evidence="2">IBT 23319</strain>
    </source>
</reference>
<feature type="compositionally biased region" description="Polar residues" evidence="1">
    <location>
        <begin position="112"/>
        <end position="126"/>
    </location>
</feature>
<sequence>MPLFESVSKIFAQLSPRRQRHHQPDDRQQTLRQSSSQDDRSLAHSRETSPCPSQRERTARPSGNQFSLPSEYQTQAQNGISVERLFYPPRNTAALSQNTQSYEKTFGFPPGSTRTRGQLRSPTSPSVIDYGER</sequence>